<gene>
    <name evidence="1" type="ORF">ACFSKW_00455</name>
</gene>
<evidence type="ECO:0000313" key="1">
    <source>
        <dbReference type="EMBL" id="MFD1929937.1"/>
    </source>
</evidence>
<reference evidence="2" key="1">
    <citation type="journal article" date="2019" name="Int. J. Syst. Evol. Microbiol.">
        <title>The Global Catalogue of Microorganisms (GCM) 10K type strain sequencing project: providing services to taxonomists for standard genome sequencing and annotation.</title>
        <authorList>
            <consortium name="The Broad Institute Genomics Platform"/>
            <consortium name="The Broad Institute Genome Sequencing Center for Infectious Disease"/>
            <person name="Wu L."/>
            <person name="Ma J."/>
        </authorList>
    </citation>
    <scope>NUCLEOTIDE SEQUENCE [LARGE SCALE GENOMIC DNA]</scope>
    <source>
        <strain evidence="2">ICMP 6774ER</strain>
    </source>
</reference>
<comment type="caution">
    <text evidence="1">The sequence shown here is derived from an EMBL/GenBank/DDBJ whole genome shotgun (WGS) entry which is preliminary data.</text>
</comment>
<organism evidence="1 2">
    <name type="scientific">Nonomuraea mangrovi</name>
    <dbReference type="NCBI Taxonomy" id="2316207"/>
    <lineage>
        <taxon>Bacteria</taxon>
        <taxon>Bacillati</taxon>
        <taxon>Actinomycetota</taxon>
        <taxon>Actinomycetes</taxon>
        <taxon>Streptosporangiales</taxon>
        <taxon>Streptosporangiaceae</taxon>
        <taxon>Nonomuraea</taxon>
    </lineage>
</organism>
<keyword evidence="2" id="KW-1185">Reference proteome</keyword>
<proteinExistence type="predicted"/>
<dbReference type="Proteomes" id="UP001597368">
    <property type="component" value="Unassembled WGS sequence"/>
</dbReference>
<dbReference type="RefSeq" id="WP_379567882.1">
    <property type="nucleotide sequence ID" value="NZ_JBHUFV010000003.1"/>
</dbReference>
<protein>
    <submittedName>
        <fullName evidence="1">Uncharacterized protein</fullName>
    </submittedName>
</protein>
<sequence>MSDFPPADEDSRSFTFPGDHTGTVPSLHLLALTGAPDTSYETIRPQLRDTDTLAFWPMVVNGADVVAVGMNEKAFPLDRENVTWLAHLLGLADDAPHQFVVSIDRDLANPDFLSVEVGLGWVELRLYQERVYTGVRVIIPADHCDEVREALTALTALLPQAPHTLVGQSAR</sequence>
<name>A0ABW4SN42_9ACTN</name>
<evidence type="ECO:0000313" key="2">
    <source>
        <dbReference type="Proteomes" id="UP001597368"/>
    </source>
</evidence>
<dbReference type="EMBL" id="JBHUFV010000003">
    <property type="protein sequence ID" value="MFD1929937.1"/>
    <property type="molecule type" value="Genomic_DNA"/>
</dbReference>
<accession>A0ABW4SN42</accession>